<evidence type="ECO:0000256" key="2">
    <source>
        <dbReference type="ARBA" id="ARBA00022525"/>
    </source>
</evidence>
<dbReference type="SUPFAM" id="SSF57535">
    <property type="entry name" value="Complement control module/SCR domain"/>
    <property type="match status" value="2"/>
</dbReference>
<feature type="domain" description="EGF-like" evidence="10">
    <location>
        <begin position="432"/>
        <end position="470"/>
    </location>
</feature>
<evidence type="ECO:0000259" key="10">
    <source>
        <dbReference type="PROSITE" id="PS50026"/>
    </source>
</evidence>
<comment type="subcellular location">
    <subcellularLocation>
        <location evidence="1">Secreted</location>
    </subcellularLocation>
</comment>
<dbReference type="SMART" id="SM00181">
    <property type="entry name" value="EGF"/>
    <property type="match status" value="5"/>
</dbReference>
<comment type="caution">
    <text evidence="12">The sequence shown here is derived from an EMBL/GenBank/DDBJ whole genome shotgun (WGS) entry which is preliminary data.</text>
</comment>
<gene>
    <name evidence="12" type="ORF">PLOB_00009216</name>
</gene>
<evidence type="ECO:0000256" key="8">
    <source>
        <dbReference type="PROSITE-ProRule" id="PRU00076"/>
    </source>
</evidence>
<dbReference type="PROSITE" id="PS01187">
    <property type="entry name" value="EGF_CA"/>
    <property type="match status" value="1"/>
</dbReference>
<dbReference type="PROSITE" id="PS50923">
    <property type="entry name" value="SUSHI"/>
    <property type="match status" value="1"/>
</dbReference>
<dbReference type="InterPro" id="IPR009030">
    <property type="entry name" value="Growth_fac_rcpt_cys_sf"/>
</dbReference>
<dbReference type="SUPFAM" id="SSF57196">
    <property type="entry name" value="EGF/Laminin"/>
    <property type="match status" value="2"/>
</dbReference>
<dbReference type="InterPro" id="IPR000742">
    <property type="entry name" value="EGF"/>
</dbReference>
<dbReference type="PANTHER" id="PTHR47333:SF4">
    <property type="entry name" value="EGF-LIKE DOMAIN-CONTAINING PROTEIN"/>
    <property type="match status" value="1"/>
</dbReference>
<dbReference type="Gene3D" id="2.10.25.10">
    <property type="entry name" value="Laminin"/>
    <property type="match status" value="5"/>
</dbReference>
<sequence>MNVQQIMADVIKGVATITVPMNVSVTKDIPKMDFMDAQTLMNVTLSKVPAPVVWAGDNAEKIVQIPLVALPAHAHQDSSYKVAPKQSARISMNALLQMADVLRDVITPQGVSLAVVTGAFASEATAPVVKVKTVLIHPLIFKTDLDIDAEQCVNTAGSYFCRCNPGFFLDSNGQSCSDHDECSTSHHGCEYKCNNFHGSFFCSCDSGYALNNDNKTCSDVNECNPVFVKSLNTTIIPAGCDQNCHNTPGNYTCSCNNGYRLLYDGKRCRDIDECRSGAHSCQHICHNTPGSYGCSCFKGYKLKLDLRNCQGLPCEAISAPPNGRITCSGLVTNESCTFTCSDGYQISGSHKRTCLNSSQWNGQQTYCYAKSCGRLLPPEKGKVFLPCHSTFESSCRRGCVDGFFAVGDNVATCRLTNSSEVAWDMGAFSCEEIILCKPNPCRHGGKCLIIDSQQFSCDCDQTGYVGAHCERGEVNPPDFPKLVSGNPSGTLELQAKPAESLIINLHPSINITIQPEELIIRHPSSRATFQLIGHNSGLGTVSYSLQGTDKQDFTVPEESFIFIGRKVSSEESIYTRLGLLVGELPAGCQKQELTNFKACDVRLLVESNSTKLNGTNVESGSVHIITSHNKTIPLSLIGYNFSSSHFSREKIMGRLIELTKVNDPMQKVDQQPRTPECSDNQLTAGDLTELIQKDALPDSFLRYFSEQLPMWLTVRVRADNELFDVENTFAHLIQSNEAHLVRPTCRFPHNEQSVVVLYRPLVRYSISVENNHLSLSSKDSCFTSDICESGEFMTLSQNASKKVATMQFMQDMAGRGWEFLISSFGFTTPRRYIKIVGNVPDGHLAENFSDFHYNWWWQGRANINLGSDSGISVNMKISGEVFAFSEDLDAVFSNYFSQPIKSVFHGSVEFNITLQALGELFVLTFYASEMIGKAKFGGEKCFRSYFLVPQGFVLTLDRSAELFNANLLSHIIRPNADIPQTIALSFSKTPVNQNLLGLRFQLVAEICHKRLCFPNIKAIVWSLQGNQCRTNTQREVAGLLVEGTALRTISLNGLMAIPAGGSVTVFLPRQRNQITTTFDCLVNVLGVMEKVTVTMIENELSFVVSGDIFGEFDARLTVKA</sequence>
<dbReference type="PANTHER" id="PTHR47333">
    <property type="entry name" value="VON WILLEBRAND FACTOR C AND EGF DOMAIN-CONTAINING PROTEIN"/>
    <property type="match status" value="1"/>
</dbReference>
<dbReference type="Pfam" id="PF07645">
    <property type="entry name" value="EGF_CA"/>
    <property type="match status" value="1"/>
</dbReference>
<evidence type="ECO:0000313" key="13">
    <source>
        <dbReference type="Proteomes" id="UP001159405"/>
    </source>
</evidence>
<keyword evidence="3 8" id="KW-0245">EGF-like domain</keyword>
<dbReference type="PROSITE" id="PS50026">
    <property type="entry name" value="EGF_3"/>
    <property type="match status" value="2"/>
</dbReference>
<keyword evidence="7" id="KW-0325">Glycoprotein</keyword>
<comment type="caution">
    <text evidence="8">Lacks conserved residue(s) required for the propagation of feature annotation.</text>
</comment>
<dbReference type="Gene3D" id="2.10.70.10">
    <property type="entry name" value="Complement Module, domain 1"/>
    <property type="match status" value="2"/>
</dbReference>
<dbReference type="InterPro" id="IPR035976">
    <property type="entry name" value="Sushi/SCR/CCP_sf"/>
</dbReference>
<dbReference type="PROSITE" id="PS00010">
    <property type="entry name" value="ASX_HYDROXYL"/>
    <property type="match status" value="1"/>
</dbReference>
<proteinExistence type="predicted"/>
<evidence type="ECO:0000256" key="5">
    <source>
        <dbReference type="ARBA" id="ARBA00022737"/>
    </source>
</evidence>
<dbReference type="InterPro" id="IPR001881">
    <property type="entry name" value="EGF-like_Ca-bd_dom"/>
</dbReference>
<dbReference type="InterPro" id="IPR018097">
    <property type="entry name" value="EGF_Ca-bd_CS"/>
</dbReference>
<dbReference type="PROSITE" id="PS01186">
    <property type="entry name" value="EGF_2"/>
    <property type="match status" value="2"/>
</dbReference>
<protein>
    <submittedName>
        <fullName evidence="12">Uncharacterized protein</fullName>
    </submittedName>
</protein>
<dbReference type="InterPro" id="IPR026823">
    <property type="entry name" value="cEGF"/>
</dbReference>
<evidence type="ECO:0000259" key="11">
    <source>
        <dbReference type="PROSITE" id="PS50923"/>
    </source>
</evidence>
<organism evidence="12 13">
    <name type="scientific">Porites lobata</name>
    <dbReference type="NCBI Taxonomy" id="104759"/>
    <lineage>
        <taxon>Eukaryota</taxon>
        <taxon>Metazoa</taxon>
        <taxon>Cnidaria</taxon>
        <taxon>Anthozoa</taxon>
        <taxon>Hexacorallia</taxon>
        <taxon>Scleractinia</taxon>
        <taxon>Fungiina</taxon>
        <taxon>Poritidae</taxon>
        <taxon>Porites</taxon>
    </lineage>
</organism>
<keyword evidence="2" id="KW-0964">Secreted</keyword>
<dbReference type="Pfam" id="PF00008">
    <property type="entry name" value="EGF"/>
    <property type="match status" value="1"/>
</dbReference>
<dbReference type="EMBL" id="CALNXK010000145">
    <property type="protein sequence ID" value="CAH3168487.1"/>
    <property type="molecule type" value="Genomic_DNA"/>
</dbReference>
<evidence type="ECO:0000313" key="12">
    <source>
        <dbReference type="EMBL" id="CAH3168487.1"/>
    </source>
</evidence>
<keyword evidence="6 9" id="KW-1015">Disulfide bond</keyword>
<dbReference type="Proteomes" id="UP001159405">
    <property type="component" value="Unassembled WGS sequence"/>
</dbReference>
<dbReference type="Pfam" id="PF14670">
    <property type="entry name" value="FXa_inhibition"/>
    <property type="match status" value="1"/>
</dbReference>
<evidence type="ECO:0000256" key="3">
    <source>
        <dbReference type="ARBA" id="ARBA00022536"/>
    </source>
</evidence>
<dbReference type="CDD" id="cd00033">
    <property type="entry name" value="CCP"/>
    <property type="match status" value="1"/>
</dbReference>
<feature type="domain" description="Sushi" evidence="11">
    <location>
        <begin position="312"/>
        <end position="369"/>
    </location>
</feature>
<dbReference type="CDD" id="cd00054">
    <property type="entry name" value="EGF_CA"/>
    <property type="match status" value="4"/>
</dbReference>
<dbReference type="InterPro" id="IPR000152">
    <property type="entry name" value="EGF-type_Asp/Asn_hydroxyl_site"/>
</dbReference>
<dbReference type="Pfam" id="PF12662">
    <property type="entry name" value="cEGF"/>
    <property type="match status" value="2"/>
</dbReference>
<reference evidence="12 13" key="1">
    <citation type="submission" date="2022-05" db="EMBL/GenBank/DDBJ databases">
        <authorList>
            <consortium name="Genoscope - CEA"/>
            <person name="William W."/>
        </authorList>
    </citation>
    <scope>NUCLEOTIDE SEQUENCE [LARGE SCALE GENOMIC DNA]</scope>
</reference>
<keyword evidence="4" id="KW-0732">Signal</keyword>
<dbReference type="Pfam" id="PF00084">
    <property type="entry name" value="Sushi"/>
    <property type="match status" value="1"/>
</dbReference>
<keyword evidence="5" id="KW-0677">Repeat</keyword>
<accession>A0ABN8QRY3</accession>
<evidence type="ECO:0000256" key="7">
    <source>
        <dbReference type="ARBA" id="ARBA00023180"/>
    </source>
</evidence>
<dbReference type="InterPro" id="IPR049883">
    <property type="entry name" value="NOTCH1_EGF-like"/>
</dbReference>
<dbReference type="SMART" id="SM00032">
    <property type="entry name" value="CCP"/>
    <property type="match status" value="2"/>
</dbReference>
<dbReference type="InterPro" id="IPR000436">
    <property type="entry name" value="Sushi_SCR_CCP_dom"/>
</dbReference>
<evidence type="ECO:0000256" key="6">
    <source>
        <dbReference type="ARBA" id="ARBA00023157"/>
    </source>
</evidence>
<dbReference type="InterPro" id="IPR052080">
    <property type="entry name" value="vWF_C/EGF_Fibrillin"/>
</dbReference>
<evidence type="ECO:0000256" key="4">
    <source>
        <dbReference type="ARBA" id="ARBA00022729"/>
    </source>
</evidence>
<evidence type="ECO:0000256" key="1">
    <source>
        <dbReference type="ARBA" id="ARBA00004613"/>
    </source>
</evidence>
<feature type="disulfide bond" evidence="9">
    <location>
        <begin position="340"/>
        <end position="367"/>
    </location>
</feature>
<name>A0ABN8QRY3_9CNID</name>
<feature type="domain" description="EGF-like" evidence="10">
    <location>
        <begin position="270"/>
        <end position="310"/>
    </location>
</feature>
<keyword evidence="13" id="KW-1185">Reference proteome</keyword>
<keyword evidence="9" id="KW-0768">Sushi</keyword>
<dbReference type="SUPFAM" id="SSF57184">
    <property type="entry name" value="Growth factor receptor domain"/>
    <property type="match status" value="1"/>
</dbReference>
<dbReference type="SMART" id="SM00179">
    <property type="entry name" value="EGF_CA"/>
    <property type="match status" value="5"/>
</dbReference>
<evidence type="ECO:0000256" key="9">
    <source>
        <dbReference type="PROSITE-ProRule" id="PRU00302"/>
    </source>
</evidence>